<dbReference type="STRING" id="37001.A0A1A9WII2"/>
<evidence type="ECO:0000256" key="1">
    <source>
        <dbReference type="SAM" id="MobiDB-lite"/>
    </source>
</evidence>
<evidence type="ECO:0000313" key="2">
    <source>
        <dbReference type="EnsemblMetazoa" id="GBRI021001-PA"/>
    </source>
</evidence>
<organism evidence="2 3">
    <name type="scientific">Glossina brevipalpis</name>
    <dbReference type="NCBI Taxonomy" id="37001"/>
    <lineage>
        <taxon>Eukaryota</taxon>
        <taxon>Metazoa</taxon>
        <taxon>Ecdysozoa</taxon>
        <taxon>Arthropoda</taxon>
        <taxon>Hexapoda</taxon>
        <taxon>Insecta</taxon>
        <taxon>Pterygota</taxon>
        <taxon>Neoptera</taxon>
        <taxon>Endopterygota</taxon>
        <taxon>Diptera</taxon>
        <taxon>Brachycera</taxon>
        <taxon>Muscomorpha</taxon>
        <taxon>Hippoboscoidea</taxon>
        <taxon>Glossinidae</taxon>
        <taxon>Glossina</taxon>
    </lineage>
</organism>
<dbReference type="EnsemblMetazoa" id="GBRI021001-RA">
    <property type="protein sequence ID" value="GBRI021001-PA"/>
    <property type="gene ID" value="GBRI021001"/>
</dbReference>
<sequence length="246" mass="28213">MVVPVYDRVNRCNCNNTRESCAKEVIENYKDIAVNHKEIRIVQNASNLRFIGNGNRIRIENNAGDLLLIGNKTSLKVQRNHGKIKYIGNEGRINLGKESSEQSVEYIGCEGILKICDFFHCEKHQQPSDSVSTHTQETKTRPHKSSKVSKKSHIFGGYHNSQLNQQIDELTGHKKIPVKTLSDDYKKISSHVIQNIENIKQVLKRALTSDMSQILYKIYNHNRALFYMILEIMFLSVCLRLAKAEE</sequence>
<proteinExistence type="predicted"/>
<dbReference type="VEuPathDB" id="VectorBase:GBRI021001"/>
<feature type="compositionally biased region" description="Basic residues" evidence="1">
    <location>
        <begin position="141"/>
        <end position="151"/>
    </location>
</feature>
<feature type="region of interest" description="Disordered" evidence="1">
    <location>
        <begin position="127"/>
        <end position="151"/>
    </location>
</feature>
<reference evidence="3" key="1">
    <citation type="submission" date="2014-03" db="EMBL/GenBank/DDBJ databases">
        <authorList>
            <person name="Aksoy S."/>
            <person name="Warren W."/>
            <person name="Wilson R.K."/>
        </authorList>
    </citation>
    <scope>NUCLEOTIDE SEQUENCE [LARGE SCALE GENOMIC DNA]</scope>
    <source>
        <strain evidence="3">IAEA</strain>
    </source>
</reference>
<name>A0A1A9WII2_9MUSC</name>
<protein>
    <submittedName>
        <fullName evidence="2">Uncharacterized protein</fullName>
    </submittedName>
</protein>
<keyword evidence="3" id="KW-1185">Reference proteome</keyword>
<evidence type="ECO:0000313" key="3">
    <source>
        <dbReference type="Proteomes" id="UP000091820"/>
    </source>
</evidence>
<accession>A0A1A9WII2</accession>
<dbReference type="Proteomes" id="UP000091820">
    <property type="component" value="Unassembled WGS sequence"/>
</dbReference>
<dbReference type="AlphaFoldDB" id="A0A1A9WII2"/>
<reference evidence="2" key="2">
    <citation type="submission" date="2020-05" db="UniProtKB">
        <authorList>
            <consortium name="EnsemblMetazoa"/>
        </authorList>
    </citation>
    <scope>IDENTIFICATION</scope>
    <source>
        <strain evidence="2">IAEA</strain>
    </source>
</reference>